<dbReference type="InterPro" id="IPR016181">
    <property type="entry name" value="Acyl_CoA_acyltransferase"/>
</dbReference>
<evidence type="ECO:0000259" key="1">
    <source>
        <dbReference type="PROSITE" id="PS51186"/>
    </source>
</evidence>
<dbReference type="EMBL" id="VLJV01000001">
    <property type="protein sequence ID" value="TWH21712.1"/>
    <property type="molecule type" value="Genomic_DNA"/>
</dbReference>
<proteinExistence type="predicted"/>
<accession>A0A660CE94</accession>
<protein>
    <submittedName>
        <fullName evidence="2">N-acetylglutamate synthase-like GNAT family acetyltransferase</fullName>
    </submittedName>
</protein>
<keyword evidence="2" id="KW-0808">Transferase</keyword>
<sequence length="178" mass="19049">MTTDQTRPRVRDVDGIVVRTAELADVEALVELRGEMFDAMGVSGGTAGDSDAWRGPARRWFADRIDNPSYRFVVVERAGRVVSCAVGAIRDAAPSPAVPHGRDVLISNVCTRTGERGRGYGRVAFTAVLDWAHASGVGRAELMATDAGESMYVEAGFTRNPHPVMRAPLDADVAGTFS</sequence>
<evidence type="ECO:0000313" key="2">
    <source>
        <dbReference type="EMBL" id="TWH21712.1"/>
    </source>
</evidence>
<comment type="caution">
    <text evidence="2">The sequence shown here is derived from an EMBL/GenBank/DDBJ whole genome shotgun (WGS) entry which is preliminary data.</text>
</comment>
<dbReference type="Proteomes" id="UP000317303">
    <property type="component" value="Unassembled WGS sequence"/>
</dbReference>
<dbReference type="RefSeq" id="WP_051757381.1">
    <property type="nucleotide sequence ID" value="NZ_JOIJ01000001.1"/>
</dbReference>
<gene>
    <name evidence="2" type="ORF">JD82_03579</name>
</gene>
<dbReference type="InterPro" id="IPR000182">
    <property type="entry name" value="GNAT_dom"/>
</dbReference>
<name>A0A660CE94_9PSEU</name>
<dbReference type="CDD" id="cd04301">
    <property type="entry name" value="NAT_SF"/>
    <property type="match status" value="1"/>
</dbReference>
<reference evidence="2 3" key="1">
    <citation type="submission" date="2019-07" db="EMBL/GenBank/DDBJ databases">
        <title>R&amp;d 2014.</title>
        <authorList>
            <person name="Klenk H.-P."/>
        </authorList>
    </citation>
    <scope>NUCLEOTIDE SEQUENCE [LARGE SCALE GENOMIC DNA]</scope>
    <source>
        <strain evidence="2 3">DSM 43194</strain>
    </source>
</reference>
<dbReference type="GO" id="GO:0016747">
    <property type="term" value="F:acyltransferase activity, transferring groups other than amino-acyl groups"/>
    <property type="evidence" value="ECO:0007669"/>
    <property type="project" value="InterPro"/>
</dbReference>
<organism evidence="2 3">
    <name type="scientific">Prauserella rugosa</name>
    <dbReference type="NCBI Taxonomy" id="43354"/>
    <lineage>
        <taxon>Bacteria</taxon>
        <taxon>Bacillati</taxon>
        <taxon>Actinomycetota</taxon>
        <taxon>Actinomycetes</taxon>
        <taxon>Pseudonocardiales</taxon>
        <taxon>Pseudonocardiaceae</taxon>
        <taxon>Prauserella</taxon>
    </lineage>
</organism>
<feature type="domain" description="N-acetyltransferase" evidence="1">
    <location>
        <begin position="16"/>
        <end position="178"/>
    </location>
</feature>
<evidence type="ECO:0000313" key="3">
    <source>
        <dbReference type="Proteomes" id="UP000317303"/>
    </source>
</evidence>
<dbReference type="OrthoDB" id="5187710at2"/>
<dbReference type="PROSITE" id="PS51186">
    <property type="entry name" value="GNAT"/>
    <property type="match status" value="1"/>
</dbReference>
<dbReference type="SUPFAM" id="SSF55729">
    <property type="entry name" value="Acyl-CoA N-acyltransferases (Nat)"/>
    <property type="match status" value="1"/>
</dbReference>
<dbReference type="Pfam" id="PF00583">
    <property type="entry name" value="Acetyltransf_1"/>
    <property type="match status" value="1"/>
</dbReference>
<keyword evidence="3" id="KW-1185">Reference proteome</keyword>
<dbReference type="Gene3D" id="3.40.630.30">
    <property type="match status" value="1"/>
</dbReference>
<dbReference type="AlphaFoldDB" id="A0A660CE94"/>